<dbReference type="InterPro" id="IPR050219">
    <property type="entry name" value="DnaG_primase"/>
</dbReference>
<evidence type="ECO:0000256" key="3">
    <source>
        <dbReference type="ARBA" id="ARBA00022833"/>
    </source>
</evidence>
<keyword evidence="1" id="KW-0479">Metal-binding</keyword>
<dbReference type="SMART" id="SM00400">
    <property type="entry name" value="ZnF_CHCC"/>
    <property type="match status" value="1"/>
</dbReference>
<organism evidence="5 6">
    <name type="scientific">Mucilaginibacter gracilis</name>
    <dbReference type="NCBI Taxonomy" id="423350"/>
    <lineage>
        <taxon>Bacteria</taxon>
        <taxon>Pseudomonadati</taxon>
        <taxon>Bacteroidota</taxon>
        <taxon>Sphingobacteriia</taxon>
        <taxon>Sphingobacteriales</taxon>
        <taxon>Sphingobacteriaceae</taxon>
        <taxon>Mucilaginibacter</taxon>
    </lineage>
</organism>
<comment type="caution">
    <text evidence="5">The sequence shown here is derived from an EMBL/GenBank/DDBJ whole genome shotgun (WGS) entry which is preliminary data.</text>
</comment>
<proteinExistence type="predicted"/>
<dbReference type="Pfam" id="PF01807">
    <property type="entry name" value="Zn_ribbon_DnaG"/>
    <property type="match status" value="1"/>
</dbReference>
<dbReference type="GO" id="GO:0008270">
    <property type="term" value="F:zinc ion binding"/>
    <property type="evidence" value="ECO:0007669"/>
    <property type="project" value="UniProtKB-KW"/>
</dbReference>
<dbReference type="GO" id="GO:0003677">
    <property type="term" value="F:DNA binding"/>
    <property type="evidence" value="ECO:0007669"/>
    <property type="project" value="InterPro"/>
</dbReference>
<evidence type="ECO:0000256" key="1">
    <source>
        <dbReference type="ARBA" id="ARBA00022723"/>
    </source>
</evidence>
<feature type="domain" description="Zinc finger CHC2-type" evidence="4">
    <location>
        <begin position="33"/>
        <end position="87"/>
    </location>
</feature>
<keyword evidence="6" id="KW-1185">Reference proteome</keyword>
<dbReference type="GO" id="GO:0003899">
    <property type="term" value="F:DNA-directed RNA polymerase activity"/>
    <property type="evidence" value="ECO:0007669"/>
    <property type="project" value="InterPro"/>
</dbReference>
<dbReference type="Proteomes" id="UP000268007">
    <property type="component" value="Unassembled WGS sequence"/>
</dbReference>
<dbReference type="PANTHER" id="PTHR30313:SF2">
    <property type="entry name" value="DNA PRIMASE"/>
    <property type="match status" value="1"/>
</dbReference>
<dbReference type="InterPro" id="IPR036977">
    <property type="entry name" value="DNA_primase_Znf_CHC2"/>
</dbReference>
<dbReference type="RefSeq" id="WP_121198868.1">
    <property type="nucleotide sequence ID" value="NZ_RBKU01000001.1"/>
</dbReference>
<dbReference type="EMBL" id="RBKU01000001">
    <property type="protein sequence ID" value="RKR83358.1"/>
    <property type="molecule type" value="Genomic_DNA"/>
</dbReference>
<reference evidence="5 6" key="1">
    <citation type="submission" date="2018-10" db="EMBL/GenBank/DDBJ databases">
        <title>Genomic Encyclopedia of Archaeal and Bacterial Type Strains, Phase II (KMG-II): from individual species to whole genera.</title>
        <authorList>
            <person name="Goeker M."/>
        </authorList>
    </citation>
    <scope>NUCLEOTIDE SEQUENCE [LARGE SCALE GENOMIC DNA]</scope>
    <source>
        <strain evidence="5 6">DSM 18602</strain>
    </source>
</reference>
<gene>
    <name evidence="5" type="ORF">BDD43_3564</name>
</gene>
<evidence type="ECO:0000313" key="6">
    <source>
        <dbReference type="Proteomes" id="UP000268007"/>
    </source>
</evidence>
<sequence length="96" mass="10898">MIPAKFIDMLLAKTNLPELITEFSELTREGEEYKGSCPFHGGTNRTFSVSPSKQIYKCFKCGKGGNAIRFMVEYKKLDYPAAVRYLADRLNLEIPV</sequence>
<evidence type="ECO:0000313" key="5">
    <source>
        <dbReference type="EMBL" id="RKR83358.1"/>
    </source>
</evidence>
<evidence type="ECO:0000256" key="2">
    <source>
        <dbReference type="ARBA" id="ARBA00022771"/>
    </source>
</evidence>
<dbReference type="AlphaFoldDB" id="A0A495J4P6"/>
<dbReference type="GO" id="GO:0006269">
    <property type="term" value="P:DNA replication, synthesis of primer"/>
    <property type="evidence" value="ECO:0007669"/>
    <property type="project" value="TreeGrafter"/>
</dbReference>
<dbReference type="OrthoDB" id="9804281at2"/>
<dbReference type="GO" id="GO:0005737">
    <property type="term" value="C:cytoplasm"/>
    <property type="evidence" value="ECO:0007669"/>
    <property type="project" value="TreeGrafter"/>
</dbReference>
<keyword evidence="2" id="KW-0863">Zinc-finger</keyword>
<keyword evidence="3" id="KW-0862">Zinc</keyword>
<name>A0A495J4P6_9SPHI</name>
<dbReference type="SUPFAM" id="SSF57783">
    <property type="entry name" value="Zinc beta-ribbon"/>
    <property type="match status" value="1"/>
</dbReference>
<protein>
    <submittedName>
        <fullName evidence="5">CHC2-type zinc finger protein</fullName>
    </submittedName>
</protein>
<dbReference type="PANTHER" id="PTHR30313">
    <property type="entry name" value="DNA PRIMASE"/>
    <property type="match status" value="1"/>
</dbReference>
<dbReference type="Gene3D" id="3.90.580.10">
    <property type="entry name" value="Zinc finger, CHC2-type domain"/>
    <property type="match status" value="1"/>
</dbReference>
<evidence type="ECO:0000259" key="4">
    <source>
        <dbReference type="SMART" id="SM00400"/>
    </source>
</evidence>
<accession>A0A495J4P6</accession>
<dbReference type="InterPro" id="IPR002694">
    <property type="entry name" value="Znf_CHC2"/>
</dbReference>